<evidence type="ECO:0000313" key="5">
    <source>
        <dbReference type="EMBL" id="VXD17800.1"/>
    </source>
</evidence>
<organism evidence="5 6">
    <name type="scientific">Planktothrix paucivesiculata PCC 9631</name>
    <dbReference type="NCBI Taxonomy" id="671071"/>
    <lineage>
        <taxon>Bacteria</taxon>
        <taxon>Bacillati</taxon>
        <taxon>Cyanobacteriota</taxon>
        <taxon>Cyanophyceae</taxon>
        <taxon>Oscillatoriophycideae</taxon>
        <taxon>Oscillatoriales</taxon>
        <taxon>Microcoleaceae</taxon>
        <taxon>Planktothrix</taxon>
    </lineage>
</organism>
<dbReference type="OrthoDB" id="8360592at2"/>
<keyword evidence="6" id="KW-1185">Reference proteome</keyword>
<proteinExistence type="predicted"/>
<dbReference type="PROSITE" id="PS50222">
    <property type="entry name" value="EF_HAND_2"/>
    <property type="match status" value="2"/>
</dbReference>
<dbReference type="InterPro" id="IPR050145">
    <property type="entry name" value="Centrin_CML-like"/>
</dbReference>
<dbReference type="Gene3D" id="1.10.238.10">
    <property type="entry name" value="EF-hand"/>
    <property type="match status" value="1"/>
</dbReference>
<protein>
    <submittedName>
        <fullName evidence="5">EF hand domain protein</fullName>
    </submittedName>
</protein>
<keyword evidence="3" id="KW-0472">Membrane</keyword>
<dbReference type="InterPro" id="IPR018247">
    <property type="entry name" value="EF_Hand_1_Ca_BS"/>
</dbReference>
<sequence length="721" mass="83650">MLANISERKIHQLRWVLSIGWLILIFSLFYDPLTPWLTYPDNTLSPLKLNLENCVIVQGSCLEEAPYALGAPIFWGIIVPSSIFILLVFGHEFWRRICPLSFISQIPRALQWQRQNKSVNHKTNKVKTELVKVSKDSWLFENAIYLQFSLFFLGLCSRILFVNSNRLALGIFLLGTIVAAIVVGYLYGGKSWCHYFCPMAPVQKIYGEPRGLLNSTAHEDNEQKITQSMCRIISREGKELSACVACTNHCMDIDAERSYWENITQSNRQWLYYGYVGLVIGYFTYYYLYAGNWDYYISGAWAHEENQWANLLKPGFYVFGQASFIPKLVAVPLTLGIFTLGGYWLGKNLEKRYKSYLLRNTNSVNIEIIRHRLFSLCTFFIFNFFFIFAGRNFIALLPLFFQYLFSVSIAICSTLWLYRTWERSRDIYLKEGLINRLRKQLQKLKLDISRFLEGRSLAELSTDEVYILAKVLPGFNQEKRLQIYKGILRDTLDEGYVDVRDSLVNFKQMRLQLEISDQEHETIITELGTEYPDLFSPTKIHSRENLLRLAGYRETLLETILSSWHNQPDKAKIAELLKAFTGQFSLEALEDVLQTLSPEDLKTVYTIRKQYGITPMEEEDALKHTDSEQLWKAITNQLSLLNNLDSETKILELFQKFDADHSGYITMEELKLCIHHNIDSNVTDTQIEAMFKLADTSEDQQISYEEFCDILAVIGFSSLKN</sequence>
<dbReference type="PROSITE" id="PS00018">
    <property type="entry name" value="EF_HAND_1"/>
    <property type="match status" value="2"/>
</dbReference>
<name>A0A7Z9DZK1_9CYAN</name>
<dbReference type="CDD" id="cd00051">
    <property type="entry name" value="EFh"/>
    <property type="match status" value="1"/>
</dbReference>
<dbReference type="InterPro" id="IPR011992">
    <property type="entry name" value="EF-hand-dom_pair"/>
</dbReference>
<evidence type="ECO:0000256" key="3">
    <source>
        <dbReference type="SAM" id="Phobius"/>
    </source>
</evidence>
<feature type="transmembrane region" description="Helical" evidence="3">
    <location>
        <begin position="167"/>
        <end position="187"/>
    </location>
</feature>
<feature type="transmembrane region" description="Helical" evidence="3">
    <location>
        <begin position="73"/>
        <end position="94"/>
    </location>
</feature>
<feature type="transmembrane region" description="Helical" evidence="3">
    <location>
        <begin position="400"/>
        <end position="418"/>
    </location>
</feature>
<dbReference type="InterPro" id="IPR002048">
    <property type="entry name" value="EF_hand_dom"/>
</dbReference>
<dbReference type="PANTHER" id="PTHR23050">
    <property type="entry name" value="CALCIUM BINDING PROTEIN"/>
    <property type="match status" value="1"/>
</dbReference>
<evidence type="ECO:0000256" key="1">
    <source>
        <dbReference type="ARBA" id="ARBA00022737"/>
    </source>
</evidence>
<feature type="domain" description="EF-hand" evidence="4">
    <location>
        <begin position="682"/>
        <end position="717"/>
    </location>
</feature>
<comment type="caution">
    <text evidence="5">The sequence shown here is derived from an EMBL/GenBank/DDBJ whole genome shotgun (WGS) entry which is preliminary data.</text>
</comment>
<feature type="domain" description="EF-hand" evidence="4">
    <location>
        <begin position="645"/>
        <end position="680"/>
    </location>
</feature>
<dbReference type="Pfam" id="PF12801">
    <property type="entry name" value="Fer4_5"/>
    <property type="match status" value="1"/>
</dbReference>
<feature type="transmembrane region" description="Helical" evidence="3">
    <location>
        <begin position="373"/>
        <end position="394"/>
    </location>
</feature>
<accession>A0A7Z9DZK1</accession>
<feature type="transmembrane region" description="Helical" evidence="3">
    <location>
        <begin position="270"/>
        <end position="288"/>
    </location>
</feature>
<dbReference type="Pfam" id="PF13499">
    <property type="entry name" value="EF-hand_7"/>
    <property type="match status" value="1"/>
</dbReference>
<evidence type="ECO:0000259" key="4">
    <source>
        <dbReference type="PROSITE" id="PS50222"/>
    </source>
</evidence>
<dbReference type="GO" id="GO:0005509">
    <property type="term" value="F:calcium ion binding"/>
    <property type="evidence" value="ECO:0007669"/>
    <property type="project" value="InterPro"/>
</dbReference>
<keyword evidence="1" id="KW-0677">Repeat</keyword>
<dbReference type="RefSeq" id="WP_083617474.1">
    <property type="nucleotide sequence ID" value="NZ_LR735001.1"/>
</dbReference>
<feature type="transmembrane region" description="Helical" evidence="3">
    <location>
        <begin position="324"/>
        <end position="345"/>
    </location>
</feature>
<gene>
    <name evidence="5" type="ORF">PL9631_370024</name>
</gene>
<feature type="transmembrane region" description="Helical" evidence="3">
    <location>
        <begin position="142"/>
        <end position="161"/>
    </location>
</feature>
<reference evidence="5" key="1">
    <citation type="submission" date="2019-10" db="EMBL/GenBank/DDBJ databases">
        <authorList>
            <consortium name="Genoscope - CEA"/>
            <person name="William W."/>
        </authorList>
    </citation>
    <scope>NUCLEOTIDE SEQUENCE [LARGE SCALE GENOMIC DNA]</scope>
    <source>
        <strain evidence="5">BBR_PRJEB10994</strain>
    </source>
</reference>
<keyword evidence="3" id="KW-1133">Transmembrane helix</keyword>
<dbReference type="Proteomes" id="UP000182190">
    <property type="component" value="Unassembled WGS sequence"/>
</dbReference>
<dbReference type="EMBL" id="CZCS02000176">
    <property type="protein sequence ID" value="VXD17800.1"/>
    <property type="molecule type" value="Genomic_DNA"/>
</dbReference>
<dbReference type="SMART" id="SM00054">
    <property type="entry name" value="EFh"/>
    <property type="match status" value="2"/>
</dbReference>
<evidence type="ECO:0000256" key="2">
    <source>
        <dbReference type="ARBA" id="ARBA00022837"/>
    </source>
</evidence>
<dbReference type="SUPFAM" id="SSF47473">
    <property type="entry name" value="EF-hand"/>
    <property type="match status" value="1"/>
</dbReference>
<evidence type="ECO:0000313" key="6">
    <source>
        <dbReference type="Proteomes" id="UP000182190"/>
    </source>
</evidence>
<keyword evidence="2" id="KW-0106">Calcium</keyword>
<keyword evidence="3" id="KW-0812">Transmembrane</keyword>
<dbReference type="FunFam" id="1.10.238.10:FF:000003">
    <property type="entry name" value="Calmodulin A"/>
    <property type="match status" value="1"/>
</dbReference>
<dbReference type="InterPro" id="IPR017896">
    <property type="entry name" value="4Fe4S_Fe-S-bd"/>
</dbReference>
<feature type="transmembrane region" description="Helical" evidence="3">
    <location>
        <begin position="12"/>
        <end position="30"/>
    </location>
</feature>
<dbReference type="AlphaFoldDB" id="A0A7Z9DZK1"/>